<dbReference type="GO" id="GO:0045121">
    <property type="term" value="C:membrane raft"/>
    <property type="evidence" value="ECO:0007669"/>
    <property type="project" value="TreeGrafter"/>
</dbReference>
<accession>A0A3P8WB96</accession>
<dbReference type="GO" id="GO:0005509">
    <property type="term" value="F:calcium ion binding"/>
    <property type="evidence" value="ECO:0007669"/>
    <property type="project" value="UniProtKB-UniRule"/>
</dbReference>
<dbReference type="GO" id="GO:0030971">
    <property type="term" value="F:receptor tyrosine kinase binding"/>
    <property type="evidence" value="ECO:0007669"/>
    <property type="project" value="TreeGrafter"/>
</dbReference>
<dbReference type="Gene3D" id="1.10.238.10">
    <property type="entry name" value="EF-hand"/>
    <property type="match status" value="1"/>
</dbReference>
<evidence type="ECO:0000256" key="1">
    <source>
        <dbReference type="ARBA" id="ARBA00022723"/>
    </source>
</evidence>
<evidence type="ECO:0000256" key="3">
    <source>
        <dbReference type="ARBA" id="ARBA00022833"/>
    </source>
</evidence>
<evidence type="ECO:0000313" key="11">
    <source>
        <dbReference type="Proteomes" id="UP000265120"/>
    </source>
</evidence>
<keyword evidence="11" id="KW-1185">Reference proteome</keyword>
<dbReference type="InterPro" id="IPR036537">
    <property type="entry name" value="Adaptor_Cbl_N_dom_sf"/>
</dbReference>
<proteinExistence type="predicted"/>
<dbReference type="InParanoid" id="A0A3P8WB96"/>
<feature type="compositionally biased region" description="Polar residues" evidence="7">
    <location>
        <begin position="465"/>
        <end position="474"/>
    </location>
</feature>
<dbReference type="Pfam" id="PF13920">
    <property type="entry name" value="zf-C3HC4_3"/>
    <property type="match status" value="1"/>
</dbReference>
<evidence type="ECO:0000313" key="10">
    <source>
        <dbReference type="Ensembl" id="ENSCSEP00000023742.1"/>
    </source>
</evidence>
<dbReference type="PROSITE" id="PS50089">
    <property type="entry name" value="ZF_RING_2"/>
    <property type="match status" value="1"/>
</dbReference>
<dbReference type="InterPro" id="IPR003153">
    <property type="entry name" value="Adaptor_Cbl_N_hlx"/>
</dbReference>
<dbReference type="Proteomes" id="UP000265120">
    <property type="component" value="Chromosome 13"/>
</dbReference>
<dbReference type="AlphaFoldDB" id="A0A3P8WB96"/>
<evidence type="ECO:0000259" key="8">
    <source>
        <dbReference type="PROSITE" id="PS50089"/>
    </source>
</evidence>
<dbReference type="SUPFAM" id="SSF47473">
    <property type="entry name" value="EF-hand"/>
    <property type="match status" value="1"/>
</dbReference>
<comment type="pathway">
    <text evidence="6">Protein modification; protein ubiquitination.</text>
</comment>
<dbReference type="Pfam" id="PF02262">
    <property type="entry name" value="Cbl_N"/>
    <property type="match status" value="1"/>
</dbReference>
<keyword evidence="1 6" id="KW-0479">Metal-binding</keyword>
<dbReference type="InterPro" id="IPR024159">
    <property type="entry name" value="Cbl_PTB"/>
</dbReference>
<dbReference type="InterPro" id="IPR011992">
    <property type="entry name" value="EF-hand-dom_pair"/>
</dbReference>
<dbReference type="Gene3D" id="3.30.505.10">
    <property type="entry name" value="SH2 domain"/>
    <property type="match status" value="1"/>
</dbReference>
<dbReference type="InterPro" id="IPR036860">
    <property type="entry name" value="SH2_dom_sf"/>
</dbReference>
<reference evidence="10" key="3">
    <citation type="submission" date="2025-09" db="UniProtKB">
        <authorList>
            <consortium name="Ensembl"/>
        </authorList>
    </citation>
    <scope>IDENTIFICATION</scope>
</reference>
<dbReference type="InterPro" id="IPR014742">
    <property type="entry name" value="Adaptor_Cbl_SH2-like"/>
</dbReference>
<dbReference type="GO" id="GO:0016567">
    <property type="term" value="P:protein ubiquitination"/>
    <property type="evidence" value="ECO:0007669"/>
    <property type="project" value="UniProtKB-UniPathway"/>
</dbReference>
<feature type="domain" description="Cbl-PTB" evidence="9">
    <location>
        <begin position="12"/>
        <end position="326"/>
    </location>
</feature>
<dbReference type="PANTHER" id="PTHR23007:SF13">
    <property type="entry name" value="E3 UBIQUITIN-PROTEIN LIGASE CBL"/>
    <property type="match status" value="1"/>
</dbReference>
<dbReference type="GO" id="GO:0001784">
    <property type="term" value="F:phosphotyrosine residue binding"/>
    <property type="evidence" value="ECO:0007669"/>
    <property type="project" value="UniProtKB-UniRule"/>
</dbReference>
<dbReference type="SUPFAM" id="SSF47668">
    <property type="entry name" value="N-terminal domain of cbl (N-cbl)"/>
    <property type="match status" value="1"/>
</dbReference>
<comment type="domain">
    <text evidence="6">The N-terminus is composed of the phosphotyrosine binding (PTB) domain, a short linker region and the RING-type zinc finger. The PTB domain, which is also called TKB (tyrosine kinase binding) domain, is composed of three different subdomains: a four-helix bundle (4H), a calcium-binding EF hand and a divergent SH2 domain.</text>
</comment>
<dbReference type="CDD" id="cd09920">
    <property type="entry name" value="SH2_Cbl-b_TKB"/>
    <property type="match status" value="1"/>
</dbReference>
<dbReference type="SMART" id="SM00184">
    <property type="entry name" value="RING"/>
    <property type="match status" value="1"/>
</dbReference>
<dbReference type="GO" id="GO:0005886">
    <property type="term" value="C:plasma membrane"/>
    <property type="evidence" value="ECO:0007669"/>
    <property type="project" value="TreeGrafter"/>
</dbReference>
<keyword evidence="3 6" id="KW-0862">Zinc</keyword>
<keyword evidence="6" id="KW-0833">Ubl conjugation pathway</keyword>
<protein>
    <recommendedName>
        <fullName evidence="6">E3 ubiquitin-protein ligase CBL</fullName>
        <ecNumber evidence="6">2.3.2.27</ecNumber>
    </recommendedName>
</protein>
<dbReference type="GO" id="GO:0061630">
    <property type="term" value="F:ubiquitin protein ligase activity"/>
    <property type="evidence" value="ECO:0007669"/>
    <property type="project" value="UniProtKB-EC"/>
</dbReference>
<dbReference type="Gene3D" id="3.30.40.10">
    <property type="entry name" value="Zinc/RING finger domain, C3HC4 (zinc finger)"/>
    <property type="match status" value="1"/>
</dbReference>
<dbReference type="PROSITE" id="PS00518">
    <property type="entry name" value="ZF_RING_1"/>
    <property type="match status" value="1"/>
</dbReference>
<evidence type="ECO:0000256" key="6">
    <source>
        <dbReference type="RuleBase" id="RU367001"/>
    </source>
</evidence>
<dbReference type="PANTHER" id="PTHR23007">
    <property type="entry name" value="CBL"/>
    <property type="match status" value="1"/>
</dbReference>
<evidence type="ECO:0000259" key="9">
    <source>
        <dbReference type="PROSITE" id="PS51506"/>
    </source>
</evidence>
<reference evidence="10" key="2">
    <citation type="submission" date="2025-08" db="UniProtKB">
        <authorList>
            <consortium name="Ensembl"/>
        </authorList>
    </citation>
    <scope>IDENTIFICATION</scope>
</reference>
<dbReference type="KEGG" id="csem:103389002"/>
<dbReference type="InterPro" id="IPR013083">
    <property type="entry name" value="Znf_RING/FYVE/PHD"/>
</dbReference>
<dbReference type="Pfam" id="PF02761">
    <property type="entry name" value="Cbl_N2"/>
    <property type="match status" value="1"/>
</dbReference>
<dbReference type="SUPFAM" id="SSF55550">
    <property type="entry name" value="SH2 domain"/>
    <property type="match status" value="1"/>
</dbReference>
<dbReference type="Ensembl" id="ENSCSET00000024055.1">
    <property type="protein sequence ID" value="ENSCSEP00000023742.1"/>
    <property type="gene ID" value="ENSCSEG00000015136.1"/>
</dbReference>
<sequence length="550" mass="62832">MMAAAGSAVSSNQCLTSRECSLIDKVIKRQARLYELCTNPQLALRNSPPYLPDLLAETTALLETVRESNQGSKDTSGAGQVPRGERSDYLRIHLKNLLDKSDRAMLLFKEGGERIFQEKSTYRKNLTKLSLLFSHMLWEMKAMFPDGTFHGDTYTLASPGAGKFWRKSFGNKCIVPWKNFTEQLRSVHAFQEGMESMALKSTVDLTCNNHISVFEFDVFTRLFRPWGSLLKNWNHLAVTHPGYMAFLTFDQVEARLTRYLHRPGSYIFRLSSTRMGRWAIGHVTTDNSIIQTIPEDTPLYQALIKGSKEGRYVYPNGHDSNPDLSSLQGSTEVVKVTEEQYELYCDIGSTFQLCKICLERDKDICLKPCGHLLCSICLAGWQRSARNTCPYCRCKIRSTHSIAIESYRQGDDNEESVDDPEDDHEDIEVIVKKIAALKLSSLERPSPSSRLYNDTDPLLYDPTHKVQTTKTTRAVSKKPRRQKMANWNCEQEKDTQDSRQDMDSPQSTERLMEDTAPYLTPHSADGAESYRRPLHSGKGRRRYKERDDFH</sequence>
<keyword evidence="6" id="KW-0808">Transferase</keyword>
<dbReference type="InterPro" id="IPR017907">
    <property type="entry name" value="Znf_RING_CS"/>
</dbReference>
<dbReference type="OMA" id="NIRLEPC"/>
<dbReference type="GeneID" id="103389002"/>
<dbReference type="Gene3D" id="1.20.930.20">
    <property type="entry name" value="Adaptor protein Cbl, N-terminal domain"/>
    <property type="match status" value="1"/>
</dbReference>
<comment type="catalytic activity">
    <reaction evidence="6">
        <text>S-ubiquitinyl-[E2 ubiquitin-conjugating enzyme]-L-cysteine + [acceptor protein]-L-lysine = [E2 ubiquitin-conjugating enzyme]-L-cysteine + N(6)-ubiquitinyl-[acceptor protein]-L-lysine.</text>
        <dbReference type="EC" id="2.3.2.27"/>
    </reaction>
</comment>
<feature type="compositionally biased region" description="Basic residues" evidence="7">
    <location>
        <begin position="532"/>
        <end position="543"/>
    </location>
</feature>
<dbReference type="OrthoDB" id="7237699at2759"/>
<feature type="compositionally biased region" description="Basic and acidic residues" evidence="7">
    <location>
        <begin position="490"/>
        <end position="502"/>
    </location>
</feature>
<dbReference type="SUPFAM" id="SSF57850">
    <property type="entry name" value="RING/U-box"/>
    <property type="match status" value="1"/>
</dbReference>
<keyword evidence="2 5" id="KW-0863">Zinc-finger</keyword>
<comment type="function">
    <text evidence="6">E3 ubiquitin-protein ligase which accepts ubiquitin from specific E2 ubiquitin-conjugating enzymes, and transfers it to substrates, generally promoting their degradation by the proteasome.</text>
</comment>
<dbReference type="Pfam" id="PF02762">
    <property type="entry name" value="Cbl_N3"/>
    <property type="match status" value="1"/>
</dbReference>
<reference evidence="10 11" key="1">
    <citation type="journal article" date="2014" name="Nat. Genet.">
        <title>Whole-genome sequence of a flatfish provides insights into ZW sex chromosome evolution and adaptation to a benthic lifestyle.</title>
        <authorList>
            <person name="Chen S."/>
            <person name="Zhang G."/>
            <person name="Shao C."/>
            <person name="Huang Q."/>
            <person name="Liu G."/>
            <person name="Zhang P."/>
            <person name="Song W."/>
            <person name="An N."/>
            <person name="Chalopin D."/>
            <person name="Volff J.N."/>
            <person name="Hong Y."/>
            <person name="Li Q."/>
            <person name="Sha Z."/>
            <person name="Zhou H."/>
            <person name="Xie M."/>
            <person name="Yu Q."/>
            <person name="Liu Y."/>
            <person name="Xiang H."/>
            <person name="Wang N."/>
            <person name="Wu K."/>
            <person name="Yang C."/>
            <person name="Zhou Q."/>
            <person name="Liao X."/>
            <person name="Yang L."/>
            <person name="Hu Q."/>
            <person name="Zhang J."/>
            <person name="Meng L."/>
            <person name="Jin L."/>
            <person name="Tian Y."/>
            <person name="Lian J."/>
            <person name="Yang J."/>
            <person name="Miao G."/>
            <person name="Liu S."/>
            <person name="Liang Z."/>
            <person name="Yan F."/>
            <person name="Li Y."/>
            <person name="Sun B."/>
            <person name="Zhang H."/>
            <person name="Zhang J."/>
            <person name="Zhu Y."/>
            <person name="Du M."/>
            <person name="Zhao Y."/>
            <person name="Schartl M."/>
            <person name="Tang Q."/>
            <person name="Wang J."/>
        </authorList>
    </citation>
    <scope>NUCLEOTIDE SEQUENCE</scope>
</reference>
<dbReference type="InterPro" id="IPR024162">
    <property type="entry name" value="Adaptor_Cbl"/>
</dbReference>
<dbReference type="GO" id="GO:0008270">
    <property type="term" value="F:zinc ion binding"/>
    <property type="evidence" value="ECO:0007669"/>
    <property type="project" value="UniProtKB-KW"/>
</dbReference>
<feature type="region of interest" description="Disordered" evidence="7">
    <location>
        <begin position="462"/>
        <end position="550"/>
    </location>
</feature>
<dbReference type="PROSITE" id="PS51506">
    <property type="entry name" value="CBL_PTB"/>
    <property type="match status" value="1"/>
</dbReference>
<keyword evidence="4 6" id="KW-0106">Calcium</keyword>
<dbReference type="EC" id="2.3.2.27" evidence="6"/>
<name>A0A3P8WB96_CYNSE</name>
<dbReference type="UniPathway" id="UPA00143"/>
<dbReference type="GO" id="GO:0007166">
    <property type="term" value="P:cell surface receptor signaling pathway"/>
    <property type="evidence" value="ECO:0007669"/>
    <property type="project" value="InterPro"/>
</dbReference>
<evidence type="ECO:0000256" key="7">
    <source>
        <dbReference type="SAM" id="MobiDB-lite"/>
    </source>
</evidence>
<evidence type="ECO:0000256" key="2">
    <source>
        <dbReference type="ARBA" id="ARBA00022771"/>
    </source>
</evidence>
<dbReference type="InterPro" id="IPR001841">
    <property type="entry name" value="Znf_RING"/>
</dbReference>
<evidence type="ECO:0000256" key="5">
    <source>
        <dbReference type="PROSITE-ProRule" id="PRU00175"/>
    </source>
</evidence>
<dbReference type="InterPro" id="IPR014741">
    <property type="entry name" value="Adaptor_Cbl_EF_hand-like"/>
</dbReference>
<organism evidence="10 11">
    <name type="scientific">Cynoglossus semilaevis</name>
    <name type="common">Tongue sole</name>
    <dbReference type="NCBI Taxonomy" id="244447"/>
    <lineage>
        <taxon>Eukaryota</taxon>
        <taxon>Metazoa</taxon>
        <taxon>Chordata</taxon>
        <taxon>Craniata</taxon>
        <taxon>Vertebrata</taxon>
        <taxon>Euteleostomi</taxon>
        <taxon>Actinopterygii</taxon>
        <taxon>Neopterygii</taxon>
        <taxon>Teleostei</taxon>
        <taxon>Neoteleostei</taxon>
        <taxon>Acanthomorphata</taxon>
        <taxon>Carangaria</taxon>
        <taxon>Pleuronectiformes</taxon>
        <taxon>Pleuronectoidei</taxon>
        <taxon>Cynoglossidae</taxon>
        <taxon>Cynoglossinae</taxon>
        <taxon>Cynoglossus</taxon>
    </lineage>
</organism>
<feature type="domain" description="RING-type" evidence="8">
    <location>
        <begin position="354"/>
        <end position="393"/>
    </location>
</feature>
<dbReference type="RefSeq" id="XP_008322476.2">
    <property type="nucleotide sequence ID" value="XM_008324254.3"/>
</dbReference>
<dbReference type="CTD" id="23624"/>
<dbReference type="STRING" id="244447.ENSCSEP00000023742"/>
<dbReference type="GO" id="GO:0017124">
    <property type="term" value="F:SH3 domain binding"/>
    <property type="evidence" value="ECO:0007669"/>
    <property type="project" value="TreeGrafter"/>
</dbReference>
<evidence type="ECO:0000256" key="4">
    <source>
        <dbReference type="ARBA" id="ARBA00022837"/>
    </source>
</evidence>
<dbReference type="GeneTree" id="ENSGT00940000156631"/>
<dbReference type="GO" id="GO:0023051">
    <property type="term" value="P:regulation of signaling"/>
    <property type="evidence" value="ECO:0007669"/>
    <property type="project" value="InterPro"/>
</dbReference>